<evidence type="ECO:0000256" key="1">
    <source>
        <dbReference type="SAM" id="MobiDB-lite"/>
    </source>
</evidence>
<dbReference type="InterPro" id="IPR012466">
    <property type="entry name" value="NECAP_PHear"/>
</dbReference>
<keyword evidence="4" id="KW-1185">Reference proteome</keyword>
<dbReference type="Pfam" id="PF07933">
    <property type="entry name" value="DUF1681"/>
    <property type="match status" value="1"/>
</dbReference>
<dbReference type="OMA" id="NEGHRAQ"/>
<evidence type="ECO:0000313" key="3">
    <source>
        <dbReference type="EMBL" id="CBK24380.2"/>
    </source>
</evidence>
<dbReference type="InParanoid" id="D8M8J1"/>
<dbReference type="AlphaFoldDB" id="D8M8J1"/>
<protein>
    <recommendedName>
        <fullName evidence="2">NECAP PHear domain-containing protein</fullName>
    </recommendedName>
</protein>
<proteinExistence type="predicted"/>
<accession>D8M8J1</accession>
<dbReference type="OrthoDB" id="10265489at2759"/>
<dbReference type="EMBL" id="FN668683">
    <property type="protein sequence ID" value="CBK24380.2"/>
    <property type="molecule type" value="Genomic_DNA"/>
</dbReference>
<feature type="domain" description="NECAP PHear" evidence="2">
    <location>
        <begin position="6"/>
        <end position="151"/>
    </location>
</feature>
<feature type="region of interest" description="Disordered" evidence="1">
    <location>
        <begin position="153"/>
        <end position="212"/>
    </location>
</feature>
<feature type="compositionally biased region" description="Basic residues" evidence="1">
    <location>
        <begin position="184"/>
        <end position="195"/>
    </location>
</feature>
<dbReference type="PANTHER" id="PTHR12847:SF9">
    <property type="entry name" value="NECAP-LIKE PROTEIN CG9132"/>
    <property type="match status" value="1"/>
</dbReference>
<dbReference type="GeneID" id="24921166"/>
<name>D8M8J1_BLAHO</name>
<dbReference type="GO" id="GO:0030125">
    <property type="term" value="C:clathrin vesicle coat"/>
    <property type="evidence" value="ECO:0007669"/>
    <property type="project" value="TreeGrafter"/>
</dbReference>
<dbReference type="Proteomes" id="UP000008312">
    <property type="component" value="Unassembled WGS sequence"/>
</dbReference>
<evidence type="ECO:0000259" key="2">
    <source>
        <dbReference type="Pfam" id="PF07933"/>
    </source>
</evidence>
<gene>
    <name evidence="3" type="ORF">GSBLH_T00004122001</name>
</gene>
<evidence type="ECO:0000313" key="4">
    <source>
        <dbReference type="Proteomes" id="UP000008312"/>
    </source>
</evidence>
<dbReference type="GO" id="GO:0006897">
    <property type="term" value="P:endocytosis"/>
    <property type="evidence" value="ECO:0007669"/>
    <property type="project" value="InterPro"/>
</dbReference>
<dbReference type="PANTHER" id="PTHR12847">
    <property type="entry name" value="ATP-BINDING CASSETTE ABC TRANSPORTER-RELATED"/>
    <property type="match status" value="1"/>
</dbReference>
<dbReference type="RefSeq" id="XP_012898428.1">
    <property type="nucleotide sequence ID" value="XM_013042974.1"/>
</dbReference>
<dbReference type="CDD" id="cd13228">
    <property type="entry name" value="PHear_NECAP"/>
    <property type="match status" value="1"/>
</dbReference>
<organism evidence="3">
    <name type="scientific">Blastocystis hominis</name>
    <dbReference type="NCBI Taxonomy" id="12968"/>
    <lineage>
        <taxon>Eukaryota</taxon>
        <taxon>Sar</taxon>
        <taxon>Stramenopiles</taxon>
        <taxon>Bigyra</taxon>
        <taxon>Opalozoa</taxon>
        <taxon>Opalinata</taxon>
        <taxon>Blastocystidae</taxon>
        <taxon>Blastocystis</taxon>
    </lineage>
</organism>
<dbReference type="Gene3D" id="2.30.29.30">
    <property type="entry name" value="Pleckstrin-homology domain (PH domain)/Phosphotyrosine-binding domain (PTB)"/>
    <property type="match status" value="1"/>
</dbReference>
<reference evidence="3" key="1">
    <citation type="submission" date="2010-02" db="EMBL/GenBank/DDBJ databases">
        <title>Sequencing and annotation of the Blastocystis hominis genome.</title>
        <authorList>
            <person name="Wincker P."/>
        </authorList>
    </citation>
    <scope>NUCLEOTIDE SEQUENCE</scope>
    <source>
        <strain evidence="3">Singapore isolate B</strain>
    </source>
</reference>
<dbReference type="InterPro" id="IPR011993">
    <property type="entry name" value="PH-like_dom_sf"/>
</dbReference>
<sequence>MQDDIFEQVLCRIRRCYVYKIPPRNTGMGYRAAGWTNQIWMGSLTVVLRGKSCFVELIDDNKKVFASTMIRDDGPSVIEPVLDSSRYFVMRIEKDRKKAYIGVGFQERSEALDFKIALQEYKKYLDEPEYEDDSEEQDYSLQEGETLHVEVSIKNKKRHNKRKVEDAIEVDESGALAPPPESGRRRRARGSRRKAAAAEEEEEEEQAAPAAPAYAAPAYAAPAAAAPSTDFDFFNF</sequence>
<dbReference type="SUPFAM" id="SSF50729">
    <property type="entry name" value="PH domain-like"/>
    <property type="match status" value="1"/>
</dbReference>